<organism evidence="1">
    <name type="scientific">Myoviridae sp. cte0t5</name>
    <dbReference type="NCBI Taxonomy" id="2823549"/>
    <lineage>
        <taxon>Viruses</taxon>
        <taxon>Duplodnaviria</taxon>
        <taxon>Heunggongvirae</taxon>
        <taxon>Uroviricota</taxon>
        <taxon>Caudoviricetes</taxon>
    </lineage>
</organism>
<evidence type="ECO:0000313" key="1">
    <source>
        <dbReference type="EMBL" id="DAD69276.1"/>
    </source>
</evidence>
<reference evidence="1" key="1">
    <citation type="journal article" date="2021" name="Proc. Natl. Acad. Sci. U.S.A.">
        <title>A Catalog of Tens of Thousands of Viruses from Human Metagenomes Reveals Hidden Associations with Chronic Diseases.</title>
        <authorList>
            <person name="Tisza M.J."/>
            <person name="Buck C.B."/>
        </authorList>
    </citation>
    <scope>NUCLEOTIDE SEQUENCE</scope>
    <source>
        <strain evidence="1">Cte0t5</strain>
    </source>
</reference>
<accession>A0A8S5LGX1</accession>
<protein>
    <submittedName>
        <fullName evidence="1">Tail protein</fullName>
    </submittedName>
</protein>
<proteinExistence type="predicted"/>
<dbReference type="EMBL" id="BK014717">
    <property type="protein sequence ID" value="DAD69276.1"/>
    <property type="molecule type" value="Genomic_DNA"/>
</dbReference>
<sequence length="271" mass="29873">MAIYSLDGADLDDERQRWVLAEGTTLSTRGEPWSTSVSIPGRFGVLPIAPTVLKSATVALKFTVFSWEDGRNGNRCKGGLARLEQNYQDLLRRLYAFGRLQTLQYTPQGSPVREALVRPSSSVDPVFDPHSETISFTITYEIVSGLWRGTVDIVDHLSDMSKFNGCVMPIPDGKLLLEPTAQTCTVRDNVSGTSFTFTGTLNGGERLLVDIARYRAWKNPSQWWEIQPNARPADGEISMSPGGFRATPNADGKISMTLTGTAGRFRGRMAY</sequence>
<name>A0A8S5LGX1_9CAUD</name>